<dbReference type="Proteomes" id="UP000464658">
    <property type="component" value="Chromosome"/>
</dbReference>
<feature type="transmembrane region" description="Helical" evidence="6">
    <location>
        <begin position="50"/>
        <end position="71"/>
    </location>
</feature>
<organism evidence="7 8">
    <name type="scientific">Bacillus safensis</name>
    <dbReference type="NCBI Taxonomy" id="561879"/>
    <lineage>
        <taxon>Bacteria</taxon>
        <taxon>Bacillati</taxon>
        <taxon>Bacillota</taxon>
        <taxon>Bacilli</taxon>
        <taxon>Bacillales</taxon>
        <taxon>Bacillaceae</taxon>
        <taxon>Bacillus</taxon>
    </lineage>
</organism>
<evidence type="ECO:0000256" key="4">
    <source>
        <dbReference type="ARBA" id="ARBA00022989"/>
    </source>
</evidence>
<evidence type="ECO:0000313" key="8">
    <source>
        <dbReference type="Proteomes" id="UP000464658"/>
    </source>
</evidence>
<evidence type="ECO:0000256" key="1">
    <source>
        <dbReference type="ARBA" id="ARBA00004141"/>
    </source>
</evidence>
<evidence type="ECO:0000313" key="7">
    <source>
        <dbReference type="EMBL" id="BBP91889.1"/>
    </source>
</evidence>
<proteinExistence type="inferred from homology"/>
<dbReference type="EMBL" id="AP021906">
    <property type="protein sequence ID" value="BBP91889.1"/>
    <property type="molecule type" value="Genomic_DNA"/>
</dbReference>
<reference evidence="7 8" key="1">
    <citation type="submission" date="2019-12" db="EMBL/GenBank/DDBJ databases">
        <title>Full genome sequence of a Bacillus safensis strain isolated from commercially available natto in Indonesia.</title>
        <authorList>
            <person name="Yoshida M."/>
            <person name="Uomi M."/>
            <person name="Waturangi D."/>
            <person name="Ekaputri J.J."/>
            <person name="Setiamarga D.H.E."/>
        </authorList>
    </citation>
    <scope>NUCLEOTIDE SEQUENCE [LARGE SCALE GENOMIC DNA]</scope>
    <source>
        <strain evidence="7 8">IDN1</strain>
    </source>
</reference>
<evidence type="ECO:0000256" key="5">
    <source>
        <dbReference type="ARBA" id="ARBA00023136"/>
    </source>
</evidence>
<name>A0A5S9MJ82_BACIA</name>
<dbReference type="AlphaFoldDB" id="A0A5S9MJ82"/>
<keyword evidence="4 6" id="KW-1133">Transmembrane helix</keyword>
<protein>
    <recommendedName>
        <fullName evidence="9">AI-2E family transporter</fullName>
    </recommendedName>
</protein>
<evidence type="ECO:0000256" key="3">
    <source>
        <dbReference type="ARBA" id="ARBA00022692"/>
    </source>
</evidence>
<dbReference type="Pfam" id="PF01594">
    <property type="entry name" value="AI-2E_transport"/>
    <property type="match status" value="1"/>
</dbReference>
<evidence type="ECO:0000256" key="6">
    <source>
        <dbReference type="SAM" id="Phobius"/>
    </source>
</evidence>
<comment type="subcellular location">
    <subcellularLocation>
        <location evidence="1">Membrane</location>
        <topology evidence="1">Multi-pass membrane protein</topology>
    </subcellularLocation>
</comment>
<evidence type="ECO:0008006" key="9">
    <source>
        <dbReference type="Google" id="ProtNLM"/>
    </source>
</evidence>
<evidence type="ECO:0000256" key="2">
    <source>
        <dbReference type="ARBA" id="ARBA00009773"/>
    </source>
</evidence>
<dbReference type="InterPro" id="IPR002549">
    <property type="entry name" value="AI-2E-like"/>
</dbReference>
<keyword evidence="5 6" id="KW-0472">Membrane</keyword>
<accession>A0A5S9MJ82</accession>
<keyword evidence="3 6" id="KW-0812">Transmembrane</keyword>
<gene>
    <name evidence="7" type="ORF">BsIDN1_55070</name>
</gene>
<sequence>MKTSFIFTPLIVLVKTIALPIILTGVVYYLLNPIVNLLEKARIKRIYSILLLYIVIIGIITVTIVSIIPFYKLKP</sequence>
<dbReference type="GO" id="GO:0016020">
    <property type="term" value="C:membrane"/>
    <property type="evidence" value="ECO:0007669"/>
    <property type="project" value="UniProtKB-SubCell"/>
</dbReference>
<comment type="similarity">
    <text evidence="2">Belongs to the autoinducer-2 exporter (AI-2E) (TC 2.A.86) family.</text>
</comment>
<feature type="transmembrane region" description="Helical" evidence="6">
    <location>
        <begin position="6"/>
        <end position="30"/>
    </location>
</feature>